<evidence type="ECO:0000313" key="1">
    <source>
        <dbReference type="EMBL" id="MBR0669147.1"/>
    </source>
</evidence>
<comment type="caution">
    <text evidence="1">The sequence shown here is derived from an EMBL/GenBank/DDBJ whole genome shotgun (WGS) entry which is preliminary data.</text>
</comment>
<accession>A0ABS5F9D2</accession>
<reference evidence="2" key="1">
    <citation type="journal article" date="2021" name="Syst. Appl. Microbiol.">
        <title>Roseomonas hellenica sp. nov., isolated from roots of wild-growing Alkanna tinctoria.</title>
        <authorList>
            <person name="Rat A."/>
            <person name="Naranjo H.D."/>
            <person name="Lebbe L."/>
            <person name="Cnockaert M."/>
            <person name="Krigas N."/>
            <person name="Grigoriadou K."/>
            <person name="Maloupa E."/>
            <person name="Willems A."/>
        </authorList>
    </citation>
    <scope>NUCLEOTIDE SEQUENCE [LARGE SCALE GENOMIC DNA]</scope>
    <source>
        <strain evidence="2">LMG 31523</strain>
    </source>
</reference>
<proteinExistence type="predicted"/>
<dbReference type="RefSeq" id="WP_211857872.1">
    <property type="nucleotide sequence ID" value="NZ_JAAGBB010000085.1"/>
</dbReference>
<gene>
    <name evidence="1" type="ORF">GXW71_32655</name>
</gene>
<evidence type="ECO:0000313" key="2">
    <source>
        <dbReference type="Proteomes" id="UP001196870"/>
    </source>
</evidence>
<keyword evidence="2" id="KW-1185">Reference proteome</keyword>
<name>A0ABS5F9D2_9PROT</name>
<organism evidence="1 2">
    <name type="scientific">Plastoroseomonas hellenica</name>
    <dbReference type="NCBI Taxonomy" id="2687306"/>
    <lineage>
        <taxon>Bacteria</taxon>
        <taxon>Pseudomonadati</taxon>
        <taxon>Pseudomonadota</taxon>
        <taxon>Alphaproteobacteria</taxon>
        <taxon>Acetobacterales</taxon>
        <taxon>Acetobacteraceae</taxon>
        <taxon>Plastoroseomonas</taxon>
    </lineage>
</organism>
<dbReference type="EMBL" id="JAAGBB010000085">
    <property type="protein sequence ID" value="MBR0669147.1"/>
    <property type="molecule type" value="Genomic_DNA"/>
</dbReference>
<dbReference type="Proteomes" id="UP001196870">
    <property type="component" value="Unassembled WGS sequence"/>
</dbReference>
<protein>
    <submittedName>
        <fullName evidence="1">Uncharacterized protein</fullName>
    </submittedName>
</protein>
<sequence>MEGEYLLPSPGWAARGEETAARASARIREGGTRGDSVEMHEVGHGVHTMQTGAARVPSAALKQLGRQFSAGGARQGSAAERNELYADGLSAYLRNPRLIWERAPDAAAMFRRHVNEDAFLSRYFQLQGAAGLMMGAGGGLLGAGEGEA</sequence>